<proteinExistence type="predicted"/>
<dbReference type="InterPro" id="IPR000731">
    <property type="entry name" value="SSD"/>
</dbReference>
<evidence type="ECO:0000313" key="3">
    <source>
        <dbReference type="EMBL" id="CAF4340512.1"/>
    </source>
</evidence>
<sequence length="139" mass="15674">WASVGIFSYMRIPTTLIIFEVIPFLVLAVGVDNIFILTQTIQRDRRLPDEDVESQISRIVGRVGPAMLLTSLSESIAFFLGALTPMPAVRLFSLYAGMSVLIDFLLQITIFVSLITLDQKRTLDKRFDVFCCCQVPKKK</sequence>
<gene>
    <name evidence="3" type="ORF">KXQ929_LOCUS47681</name>
</gene>
<comment type="caution">
    <text evidence="3">The sequence shown here is derived from an EMBL/GenBank/DDBJ whole genome shotgun (WGS) entry which is preliminary data.</text>
</comment>
<keyword evidence="1" id="KW-1133">Transmembrane helix</keyword>
<keyword evidence="1" id="KW-0472">Membrane</keyword>
<feature type="transmembrane region" description="Helical" evidence="1">
    <location>
        <begin position="92"/>
        <end position="117"/>
    </location>
</feature>
<protein>
    <recommendedName>
        <fullName evidence="2">SSD domain-containing protein</fullName>
    </recommendedName>
</protein>
<accession>A0A820KHS1</accession>
<feature type="transmembrane region" description="Helical" evidence="1">
    <location>
        <begin position="16"/>
        <end position="38"/>
    </location>
</feature>
<dbReference type="AlphaFoldDB" id="A0A820KHS1"/>
<dbReference type="PANTHER" id="PTHR45727">
    <property type="entry name" value="NPC INTRACELLULAR CHOLESTEROL TRANSPORTER 1"/>
    <property type="match status" value="1"/>
</dbReference>
<keyword evidence="1" id="KW-0812">Transmembrane</keyword>
<dbReference type="InterPro" id="IPR053958">
    <property type="entry name" value="HMGCR/SNAP/NPC1-like_SSD"/>
</dbReference>
<dbReference type="Proteomes" id="UP000663868">
    <property type="component" value="Unassembled WGS sequence"/>
</dbReference>
<dbReference type="GO" id="GO:0030299">
    <property type="term" value="P:intestinal cholesterol absorption"/>
    <property type="evidence" value="ECO:0007669"/>
    <property type="project" value="TreeGrafter"/>
</dbReference>
<dbReference type="Gene3D" id="1.20.1640.10">
    <property type="entry name" value="Multidrug efflux transporter AcrB transmembrane domain"/>
    <property type="match status" value="1"/>
</dbReference>
<dbReference type="Pfam" id="PF12349">
    <property type="entry name" value="Sterol-sensing"/>
    <property type="match status" value="1"/>
</dbReference>
<dbReference type="GO" id="GO:0042632">
    <property type="term" value="P:cholesterol homeostasis"/>
    <property type="evidence" value="ECO:0007669"/>
    <property type="project" value="TreeGrafter"/>
</dbReference>
<evidence type="ECO:0000313" key="4">
    <source>
        <dbReference type="Proteomes" id="UP000663868"/>
    </source>
</evidence>
<reference evidence="3" key="1">
    <citation type="submission" date="2021-02" db="EMBL/GenBank/DDBJ databases">
        <authorList>
            <person name="Nowell W R."/>
        </authorList>
    </citation>
    <scope>NUCLEOTIDE SEQUENCE</scope>
</reference>
<dbReference type="PANTHER" id="PTHR45727:SF2">
    <property type="entry name" value="NPC INTRACELLULAR CHOLESTEROL TRANSPORTER 1"/>
    <property type="match status" value="1"/>
</dbReference>
<dbReference type="SUPFAM" id="SSF82866">
    <property type="entry name" value="Multidrug efflux transporter AcrB transmembrane domain"/>
    <property type="match status" value="1"/>
</dbReference>
<feature type="non-terminal residue" evidence="3">
    <location>
        <position position="1"/>
    </location>
</feature>
<feature type="transmembrane region" description="Helical" evidence="1">
    <location>
        <begin position="59"/>
        <end position="80"/>
    </location>
</feature>
<dbReference type="PROSITE" id="PS50156">
    <property type="entry name" value="SSD"/>
    <property type="match status" value="1"/>
</dbReference>
<feature type="non-terminal residue" evidence="3">
    <location>
        <position position="139"/>
    </location>
</feature>
<dbReference type="EMBL" id="CAJOBB010017574">
    <property type="protein sequence ID" value="CAF4340512.1"/>
    <property type="molecule type" value="Genomic_DNA"/>
</dbReference>
<feature type="domain" description="SSD" evidence="2">
    <location>
        <begin position="1"/>
        <end position="117"/>
    </location>
</feature>
<name>A0A820KHS1_9BILA</name>
<evidence type="ECO:0000256" key="1">
    <source>
        <dbReference type="SAM" id="Phobius"/>
    </source>
</evidence>
<dbReference type="GO" id="GO:0015918">
    <property type="term" value="P:sterol transport"/>
    <property type="evidence" value="ECO:0007669"/>
    <property type="project" value="TreeGrafter"/>
</dbReference>
<organism evidence="3 4">
    <name type="scientific">Adineta steineri</name>
    <dbReference type="NCBI Taxonomy" id="433720"/>
    <lineage>
        <taxon>Eukaryota</taxon>
        <taxon>Metazoa</taxon>
        <taxon>Spiralia</taxon>
        <taxon>Gnathifera</taxon>
        <taxon>Rotifera</taxon>
        <taxon>Eurotatoria</taxon>
        <taxon>Bdelloidea</taxon>
        <taxon>Adinetida</taxon>
        <taxon>Adinetidae</taxon>
        <taxon>Adineta</taxon>
    </lineage>
</organism>
<dbReference type="GO" id="GO:0005886">
    <property type="term" value="C:plasma membrane"/>
    <property type="evidence" value="ECO:0007669"/>
    <property type="project" value="TreeGrafter"/>
</dbReference>
<dbReference type="GO" id="GO:0015485">
    <property type="term" value="F:cholesterol binding"/>
    <property type="evidence" value="ECO:0007669"/>
    <property type="project" value="TreeGrafter"/>
</dbReference>
<evidence type="ECO:0000259" key="2">
    <source>
        <dbReference type="PROSITE" id="PS50156"/>
    </source>
</evidence>